<name>A0A835M8P3_9MAGN</name>
<dbReference type="EMBL" id="JADFTS010000001">
    <property type="protein sequence ID" value="KAF9623768.1"/>
    <property type="molecule type" value="Genomic_DNA"/>
</dbReference>
<evidence type="ECO:0000313" key="2">
    <source>
        <dbReference type="EMBL" id="KAF9623768.1"/>
    </source>
</evidence>
<keyword evidence="3" id="KW-1185">Reference proteome</keyword>
<dbReference type="AlphaFoldDB" id="A0A835M8P3"/>
<accession>A0A835M8P3</accession>
<dbReference type="Proteomes" id="UP000631114">
    <property type="component" value="Unassembled WGS sequence"/>
</dbReference>
<feature type="compositionally biased region" description="Polar residues" evidence="1">
    <location>
        <begin position="197"/>
        <end position="212"/>
    </location>
</feature>
<dbReference type="GO" id="GO:0006355">
    <property type="term" value="P:regulation of DNA-templated transcription"/>
    <property type="evidence" value="ECO:0007669"/>
    <property type="project" value="InterPro"/>
</dbReference>
<dbReference type="InterPro" id="IPR039928">
    <property type="entry name" value="LNK"/>
</dbReference>
<gene>
    <name evidence="2" type="ORF">IFM89_005275</name>
</gene>
<sequence>MSNLASMDINTSLYHFPIDDVTLTDGDFDLFGNGHESSYLSYQGWPDTSSYTGEFFRISLQQSPSSFSSKYYSTLDHSSYTNCERKPQFISGMQPDRLRRKLLKNHEQTDGKREDQTSKYASGGSFLIPVTAQQFANPTERSSHSSQNVITLTTEQNTDKLQWNCQMQDFSSNKFQQEGLVNHSAFTEQVPLHTQLHQTQDGVKAQQDQPNSQRRKPAFGSFTMSWNRSEIISKATLLTNTDWKRRLKTVFMEKKLGNPAIIMCICTSESTMASQYLAELALFQLDMRTKLCIRDSLYRLAKSVEQRQVMGHPSGIIGDGIDKSGIMATEESIRFMDMETDTNPIDRSIAHLAHLLFHRPNGRMYFESHITPPSSMIVKQQICRTPTSQLVVTKEMFCQKDVAGGGWCEVADH</sequence>
<dbReference type="GO" id="GO:0007623">
    <property type="term" value="P:circadian rhythm"/>
    <property type="evidence" value="ECO:0007669"/>
    <property type="project" value="InterPro"/>
</dbReference>
<evidence type="ECO:0000313" key="3">
    <source>
        <dbReference type="Proteomes" id="UP000631114"/>
    </source>
</evidence>
<reference evidence="2 3" key="1">
    <citation type="submission" date="2020-10" db="EMBL/GenBank/DDBJ databases">
        <title>The Coptis chinensis genome and diversification of protoberbering-type alkaloids.</title>
        <authorList>
            <person name="Wang B."/>
            <person name="Shu S."/>
            <person name="Song C."/>
            <person name="Liu Y."/>
        </authorList>
    </citation>
    <scope>NUCLEOTIDE SEQUENCE [LARGE SCALE GENOMIC DNA]</scope>
    <source>
        <strain evidence="2">HL-2020</strain>
        <tissue evidence="2">Leaf</tissue>
    </source>
</reference>
<protein>
    <submittedName>
        <fullName evidence="2">Uncharacterized protein</fullName>
    </submittedName>
</protein>
<dbReference type="OrthoDB" id="618331at2759"/>
<proteinExistence type="predicted"/>
<evidence type="ECO:0000256" key="1">
    <source>
        <dbReference type="SAM" id="MobiDB-lite"/>
    </source>
</evidence>
<feature type="region of interest" description="Disordered" evidence="1">
    <location>
        <begin position="197"/>
        <end position="216"/>
    </location>
</feature>
<comment type="caution">
    <text evidence="2">The sequence shown here is derived from an EMBL/GenBank/DDBJ whole genome shotgun (WGS) entry which is preliminary data.</text>
</comment>
<dbReference type="PANTHER" id="PTHR33334">
    <property type="entry name" value="PROTEIN LNK1"/>
    <property type="match status" value="1"/>
</dbReference>
<dbReference type="PANTHER" id="PTHR33334:SF8">
    <property type="entry name" value="PROTEIN LNK1"/>
    <property type="match status" value="1"/>
</dbReference>
<organism evidence="2 3">
    <name type="scientific">Coptis chinensis</name>
    <dbReference type="NCBI Taxonomy" id="261450"/>
    <lineage>
        <taxon>Eukaryota</taxon>
        <taxon>Viridiplantae</taxon>
        <taxon>Streptophyta</taxon>
        <taxon>Embryophyta</taxon>
        <taxon>Tracheophyta</taxon>
        <taxon>Spermatophyta</taxon>
        <taxon>Magnoliopsida</taxon>
        <taxon>Ranunculales</taxon>
        <taxon>Ranunculaceae</taxon>
        <taxon>Coptidoideae</taxon>
        <taxon>Coptis</taxon>
    </lineage>
</organism>